<proteinExistence type="predicted"/>
<evidence type="ECO:0000313" key="1">
    <source>
        <dbReference type="EMBL" id="EAX90368.1"/>
    </source>
</evidence>
<dbReference type="RefSeq" id="XP_001303298.1">
    <property type="nucleotide sequence ID" value="XM_001303297.1"/>
</dbReference>
<dbReference type="Proteomes" id="UP000001542">
    <property type="component" value="Unassembled WGS sequence"/>
</dbReference>
<reference evidence="1" key="1">
    <citation type="submission" date="2006-10" db="EMBL/GenBank/DDBJ databases">
        <authorList>
            <person name="Amadeo P."/>
            <person name="Zhao Q."/>
            <person name="Wortman J."/>
            <person name="Fraser-Liggett C."/>
            <person name="Carlton J."/>
        </authorList>
    </citation>
    <scope>NUCLEOTIDE SEQUENCE</scope>
    <source>
        <strain evidence="1">G3</strain>
    </source>
</reference>
<sequence length="149" mass="17293">MLNQQSVSIGNLVIMPGVNVVIKKPRHFFTNYTVEDINKRVLKAGENLNIVYSVLSNAIGVAFTNNELLSLANIVSNRLGIYIDRMAKRNKNALMCWFSENWMMIYPYIRKQMSKDYSINHKRINENNNTEHLFTTFDPTDVLQLLNKH</sequence>
<dbReference type="InParanoid" id="A2FXK1"/>
<dbReference type="AlphaFoldDB" id="A2FXK1"/>
<keyword evidence="2" id="KW-1185">Reference proteome</keyword>
<accession>A2FXK1</accession>
<dbReference type="EMBL" id="DS114114">
    <property type="protein sequence ID" value="EAX90368.1"/>
    <property type="molecule type" value="Genomic_DNA"/>
</dbReference>
<gene>
    <name evidence="1" type="ORF">TVAG_036800</name>
</gene>
<name>A2FXK1_TRIV3</name>
<reference evidence="1" key="2">
    <citation type="journal article" date="2007" name="Science">
        <title>Draft genome sequence of the sexually transmitted pathogen Trichomonas vaginalis.</title>
        <authorList>
            <person name="Carlton J.M."/>
            <person name="Hirt R.P."/>
            <person name="Silva J.C."/>
            <person name="Delcher A.L."/>
            <person name="Schatz M."/>
            <person name="Zhao Q."/>
            <person name="Wortman J.R."/>
            <person name="Bidwell S.L."/>
            <person name="Alsmark U.C.M."/>
            <person name="Besteiro S."/>
            <person name="Sicheritz-Ponten T."/>
            <person name="Noel C.J."/>
            <person name="Dacks J.B."/>
            <person name="Foster P.G."/>
            <person name="Simillion C."/>
            <person name="Van de Peer Y."/>
            <person name="Miranda-Saavedra D."/>
            <person name="Barton G.J."/>
            <person name="Westrop G.D."/>
            <person name="Mueller S."/>
            <person name="Dessi D."/>
            <person name="Fiori P.L."/>
            <person name="Ren Q."/>
            <person name="Paulsen I."/>
            <person name="Zhang H."/>
            <person name="Bastida-Corcuera F.D."/>
            <person name="Simoes-Barbosa A."/>
            <person name="Brown M.T."/>
            <person name="Hayes R.D."/>
            <person name="Mukherjee M."/>
            <person name="Okumura C.Y."/>
            <person name="Schneider R."/>
            <person name="Smith A.J."/>
            <person name="Vanacova S."/>
            <person name="Villalvazo M."/>
            <person name="Haas B.J."/>
            <person name="Pertea M."/>
            <person name="Feldblyum T.V."/>
            <person name="Utterback T.R."/>
            <person name="Shu C.L."/>
            <person name="Osoegawa K."/>
            <person name="de Jong P.J."/>
            <person name="Hrdy I."/>
            <person name="Horvathova L."/>
            <person name="Zubacova Z."/>
            <person name="Dolezal P."/>
            <person name="Malik S.B."/>
            <person name="Logsdon J.M. Jr."/>
            <person name="Henze K."/>
            <person name="Gupta A."/>
            <person name="Wang C.C."/>
            <person name="Dunne R.L."/>
            <person name="Upcroft J.A."/>
            <person name="Upcroft P."/>
            <person name="White O."/>
            <person name="Salzberg S.L."/>
            <person name="Tang P."/>
            <person name="Chiu C.-H."/>
            <person name="Lee Y.-S."/>
            <person name="Embley T.M."/>
            <person name="Coombs G.H."/>
            <person name="Mottram J.C."/>
            <person name="Tachezy J."/>
            <person name="Fraser-Liggett C.M."/>
            <person name="Johnson P.J."/>
        </authorList>
    </citation>
    <scope>NUCLEOTIDE SEQUENCE [LARGE SCALE GENOMIC DNA]</scope>
    <source>
        <strain evidence="1">G3</strain>
    </source>
</reference>
<organism evidence="1 2">
    <name type="scientific">Trichomonas vaginalis (strain ATCC PRA-98 / G3)</name>
    <dbReference type="NCBI Taxonomy" id="412133"/>
    <lineage>
        <taxon>Eukaryota</taxon>
        <taxon>Metamonada</taxon>
        <taxon>Parabasalia</taxon>
        <taxon>Trichomonadida</taxon>
        <taxon>Trichomonadidae</taxon>
        <taxon>Trichomonas</taxon>
    </lineage>
</organism>
<dbReference type="VEuPathDB" id="TrichDB:TVAGG3_0708110"/>
<dbReference type="KEGG" id="tva:4748052"/>
<protein>
    <submittedName>
        <fullName evidence="1">Uncharacterized protein</fullName>
    </submittedName>
</protein>
<evidence type="ECO:0000313" key="2">
    <source>
        <dbReference type="Proteomes" id="UP000001542"/>
    </source>
</evidence>
<dbReference type="VEuPathDB" id="TrichDB:TVAG_036800"/>